<dbReference type="PANTHER" id="PTHR30480">
    <property type="entry name" value="BETA-HEXOSAMINIDASE-RELATED"/>
    <property type="match status" value="1"/>
</dbReference>
<evidence type="ECO:0000259" key="5">
    <source>
        <dbReference type="PROSITE" id="PS51186"/>
    </source>
</evidence>
<evidence type="ECO:0000256" key="1">
    <source>
        <dbReference type="ARBA" id="ARBA00005336"/>
    </source>
</evidence>
<evidence type="ECO:0000256" key="2">
    <source>
        <dbReference type="ARBA" id="ARBA00022801"/>
    </source>
</evidence>
<dbReference type="InterPro" id="IPR050226">
    <property type="entry name" value="NagZ_Beta-hexosaminidase"/>
</dbReference>
<dbReference type="GO" id="GO:0016747">
    <property type="term" value="F:acyltransferase activity, transferring groups other than amino-acyl groups"/>
    <property type="evidence" value="ECO:0007669"/>
    <property type="project" value="InterPro"/>
</dbReference>
<comment type="similarity">
    <text evidence="1">Belongs to the glycosyl hydrolase 3 family.</text>
</comment>
<dbReference type="GO" id="GO:0005975">
    <property type="term" value="P:carbohydrate metabolic process"/>
    <property type="evidence" value="ECO:0007669"/>
    <property type="project" value="InterPro"/>
</dbReference>
<dbReference type="InterPro" id="IPR036881">
    <property type="entry name" value="Glyco_hydro_3_C_sf"/>
</dbReference>
<protein>
    <recommendedName>
        <fullName evidence="5">N-acetyltransferase domain-containing protein</fullName>
    </recommendedName>
</protein>
<dbReference type="Pfam" id="PF00583">
    <property type="entry name" value="Acetyltransf_1"/>
    <property type="match status" value="1"/>
</dbReference>
<dbReference type="SUPFAM" id="SSF55729">
    <property type="entry name" value="Acyl-CoA N-acyltransferases (Nat)"/>
    <property type="match status" value="2"/>
</dbReference>
<dbReference type="InterPro" id="IPR036962">
    <property type="entry name" value="Glyco_hydro_3_N_sf"/>
</dbReference>
<dbReference type="CDD" id="cd04301">
    <property type="entry name" value="NAT_SF"/>
    <property type="match status" value="2"/>
</dbReference>
<proteinExistence type="inferred from homology"/>
<keyword evidence="3" id="KW-0325">Glycoprotein</keyword>
<dbReference type="InterPro" id="IPR001764">
    <property type="entry name" value="Glyco_hydro_3_N"/>
</dbReference>
<dbReference type="InterPro" id="IPR017853">
    <property type="entry name" value="GH"/>
</dbReference>
<dbReference type="InterPro" id="IPR016181">
    <property type="entry name" value="Acyl_CoA_acyltransferase"/>
</dbReference>
<evidence type="ECO:0000313" key="6">
    <source>
        <dbReference type="EMBL" id="PGH21421.1"/>
    </source>
</evidence>
<keyword evidence="7" id="KW-1185">Reference proteome</keyword>
<dbReference type="Proteomes" id="UP000224634">
    <property type="component" value="Unassembled WGS sequence"/>
</dbReference>
<dbReference type="EMBL" id="PDNA01000035">
    <property type="protein sequence ID" value="PGH21421.1"/>
    <property type="molecule type" value="Genomic_DNA"/>
</dbReference>
<comment type="caution">
    <text evidence="6">The sequence shown here is derived from an EMBL/GenBank/DDBJ whole genome shotgun (WGS) entry which is preliminary data.</text>
</comment>
<keyword evidence="2" id="KW-0378">Hydrolase</keyword>
<gene>
    <name evidence="6" type="ORF">AJ80_03212</name>
</gene>
<dbReference type="Gene3D" id="3.40.630.30">
    <property type="match status" value="2"/>
</dbReference>
<dbReference type="OrthoDB" id="47059at2759"/>
<feature type="domain" description="N-acetyltransferase" evidence="5">
    <location>
        <begin position="707"/>
        <end position="857"/>
    </location>
</feature>
<name>A0A2B7YK34_POLH7</name>
<evidence type="ECO:0000313" key="7">
    <source>
        <dbReference type="Proteomes" id="UP000224634"/>
    </source>
</evidence>
<keyword evidence="4" id="KW-0326">Glycosidase</keyword>
<dbReference type="PANTHER" id="PTHR30480:SF16">
    <property type="entry name" value="GLYCOSIDE HYDROLASE FAMILY 3 DOMAIN PROTEIN"/>
    <property type="match status" value="1"/>
</dbReference>
<dbReference type="PROSITE" id="PS51186">
    <property type="entry name" value="GNAT"/>
    <property type="match status" value="2"/>
</dbReference>
<dbReference type="Gene3D" id="3.20.20.300">
    <property type="entry name" value="Glycoside hydrolase, family 3, N-terminal domain"/>
    <property type="match status" value="1"/>
</dbReference>
<organism evidence="6 7">
    <name type="scientific">Polytolypa hystricis (strain UAMH7299)</name>
    <dbReference type="NCBI Taxonomy" id="1447883"/>
    <lineage>
        <taxon>Eukaryota</taxon>
        <taxon>Fungi</taxon>
        <taxon>Dikarya</taxon>
        <taxon>Ascomycota</taxon>
        <taxon>Pezizomycotina</taxon>
        <taxon>Eurotiomycetes</taxon>
        <taxon>Eurotiomycetidae</taxon>
        <taxon>Onygenales</taxon>
        <taxon>Onygenales incertae sedis</taxon>
        <taxon>Polytolypa</taxon>
    </lineage>
</organism>
<dbReference type="GO" id="GO:0009254">
    <property type="term" value="P:peptidoglycan turnover"/>
    <property type="evidence" value="ECO:0007669"/>
    <property type="project" value="TreeGrafter"/>
</dbReference>
<sequence length="857" mass="94164">MGTIIRDEQMRKLLGQLFIVGFDGLTATDEIKRLICAPYYVGNIVLFQRNISTPEQLIALVNELQQTASDAGHQRPLFISVDQENGLVTRIIPPVAARLPGAMALGATRSVDDILQVSRATGELLNSFGINMNYAPCCDVNSEPSNPIIGVRSAGDDGASVAQFSAAFAQGQREKNVVPCAKHFPGHGDTTEDSHLALPVISRDREALEACELIPFRRAAAEQIEAVMMAHIVVPSIDDSGLPSSLSKKIVKLLRRSLQYNGLIVTDCLEMDAVRAQYGTAKGAVMSLEAGVDCAMICHTYDVQVNAINEVFQACRNGQIPMDQIQRSVERVTDLKSRFLTWEEALKQRSPSTIDKLNIAHETLAKEVYKRSVTVVRDDNKVLPLSKEASVVYAYPSLQNAHGAATSGDESDEISCTPPGFAEILKSRAGQLIALPFTETFEIDDALRTEITCADVVILATFNANRTPWQREMGAALPQLAKTLISVATCDPYDFLDCPEIKTCISMYEPTEEAFIAAVDVIFGACEPQGILPVLKSPKQRPIVQFDKDRDMSQVIELWHRVLPQYAVPGDVLANLLNRSNSAHFVVRENDELLGFVATFLNDGSSSFISALLVNPTYQSRGIGSSLISYARKYLRNERKSTSITVGSSSPRFWPGVPLDIQKSAYSFFAHRGFCAPPGPSSRDYYVNLLDYVAPEGVLEHSAAAGVTFRPWSEEQYEECMAKQKELFGDNAIWVEAYEQLAREGQYSQAMVAVDSSGKQVGWTLMLNPRVGLFNDLAFPLLLGEKTGQIACVGVDAAARKKGVGLALVVSAALDLKKRGLQHAFIDWVTLVNWYEKAGFEVWREYQPMTLEEIPSS</sequence>
<dbReference type="STRING" id="1447883.A0A2B7YK34"/>
<feature type="domain" description="N-acetyltransferase" evidence="5">
    <location>
        <begin position="541"/>
        <end position="695"/>
    </location>
</feature>
<dbReference type="AlphaFoldDB" id="A0A2B7YK34"/>
<dbReference type="SUPFAM" id="SSF51445">
    <property type="entry name" value="(Trans)glycosidases"/>
    <property type="match status" value="1"/>
</dbReference>
<reference evidence="6 7" key="1">
    <citation type="submission" date="2017-10" db="EMBL/GenBank/DDBJ databases">
        <title>Comparative genomics in systemic dimorphic fungi from Ajellomycetaceae.</title>
        <authorList>
            <person name="Munoz J.F."/>
            <person name="Mcewen J.G."/>
            <person name="Clay O.K."/>
            <person name="Cuomo C.A."/>
        </authorList>
    </citation>
    <scope>NUCLEOTIDE SEQUENCE [LARGE SCALE GENOMIC DNA]</scope>
    <source>
        <strain evidence="6 7">UAMH7299</strain>
    </source>
</reference>
<dbReference type="Gene3D" id="3.40.50.1700">
    <property type="entry name" value="Glycoside hydrolase family 3 C-terminal domain"/>
    <property type="match status" value="1"/>
</dbReference>
<evidence type="ECO:0000256" key="4">
    <source>
        <dbReference type="ARBA" id="ARBA00023295"/>
    </source>
</evidence>
<dbReference type="InterPro" id="IPR000182">
    <property type="entry name" value="GNAT_dom"/>
</dbReference>
<accession>A0A2B7YK34</accession>
<dbReference type="Pfam" id="PF00933">
    <property type="entry name" value="Glyco_hydro_3"/>
    <property type="match status" value="1"/>
</dbReference>
<dbReference type="GO" id="GO:0004553">
    <property type="term" value="F:hydrolase activity, hydrolyzing O-glycosyl compounds"/>
    <property type="evidence" value="ECO:0007669"/>
    <property type="project" value="InterPro"/>
</dbReference>
<evidence type="ECO:0000256" key="3">
    <source>
        <dbReference type="ARBA" id="ARBA00023180"/>
    </source>
</evidence>